<dbReference type="InterPro" id="IPR011335">
    <property type="entry name" value="Restrct_endonuc-II-like"/>
</dbReference>
<accession>A0A380KDB0</accession>
<evidence type="ECO:0000256" key="6">
    <source>
        <dbReference type="ARBA" id="ARBA00022839"/>
    </source>
</evidence>
<keyword evidence="1 10" id="KW-0540">Nuclease</keyword>
<keyword evidence="4 10" id="KW-0378">Hydrolase</keyword>
<gene>
    <name evidence="10 13" type="primary">rexB</name>
    <name evidence="13" type="ORF">NCTC12224_01787</name>
</gene>
<evidence type="ECO:0000256" key="2">
    <source>
        <dbReference type="ARBA" id="ARBA00022741"/>
    </source>
</evidence>
<comment type="cofactor">
    <cofactor evidence="10">
        <name>Mg(2+)</name>
        <dbReference type="ChEBI" id="CHEBI:18420"/>
    </cofactor>
</comment>
<dbReference type="Pfam" id="PF12705">
    <property type="entry name" value="PDDEXK_1"/>
    <property type="match status" value="1"/>
</dbReference>
<organism evidence="13 14">
    <name type="scientific">Streptococcus hyointestinalis</name>
    <dbReference type="NCBI Taxonomy" id="1337"/>
    <lineage>
        <taxon>Bacteria</taxon>
        <taxon>Bacillati</taxon>
        <taxon>Bacillota</taxon>
        <taxon>Bacilli</taxon>
        <taxon>Lactobacillales</taxon>
        <taxon>Streptococcaceae</taxon>
        <taxon>Streptococcus</taxon>
    </lineage>
</organism>
<dbReference type="Proteomes" id="UP000254924">
    <property type="component" value="Unassembled WGS sequence"/>
</dbReference>
<dbReference type="InterPro" id="IPR049035">
    <property type="entry name" value="ADDB_N"/>
</dbReference>
<comment type="subunit">
    <text evidence="10">Heterodimer of AddA and RexB.</text>
</comment>
<sequence length="1081" mass="124112">MELLYTDIRYDMTEILVERATQAAKNGKRVFYIAPNSLSFEKEREVLERLSEQASFAITVTRFAQLARYFVLNSPNPKETLDDAGLAMIFYCALGQIDDKNLRVYARLKHNHQFISQLVELYKELQAAQLSVLDLELLHSKEKYDDLVTIFSQVEALLQKGQYDNHSKLAFLATQLKTGQLDKTLENVVLVIDGFTRFSAEEEELIRLLEERCAEIVIGTYLSKKAQRASFSTGNIYQASLDFIRDLASQYKVKPMYVESTWQGQEAFKEVSQLFESNHDFTASGEKISATAKGAVEIWECVNQQEEIEQVARAIRQKLHEGHRYKDMLVLLGDVDSYHLQIEQIFEWYDIPFYLGKAESMSAHPLINLIESLERIKRYNFRSEDVMNLLKSGLYGRIAQADLDYFDKYIAYADIKGQKGFLTDFTASKGHSFNLERLNRIREKVMQPLATLVKARKQSGNGLLKKLFSFFTDISLTSNMERFSASLSEIEREKEEQVWKTFTSILQQFQTIFGDEKLTLDECLSLISNGLLQAEYRMVPATVDVVSVKYYNLVEPHSKPFVFAIGMTQSHFPKLAQNKSLVSDEERQLINEQKETGGHFDIVSREHIKKNHFTALSLFNAATSQLVLSQPQILNENEDDMSTYLRELVAMGVPFLAKGQTPFAADSASIGTYKALLSRLVDFASDSPALYAELDKQEETFWSVLVRHLRQKLEKEGLRMPLLRDSVLTQSVSQEVMSARFPEEQALHLSSSALTTFYNNQYQYFLRYVLGLKEQDSIHPDARNHGTYLHRVFELVMKDQSAKPFDEKLERAITRTNSEETFQALYSSDAQGRYTLGVLEDIARATATIFNRPDVDNRIESEEEQFELVLSDNIIVNGIIDRVDRLSDDSYGVVDYKSSKQVFDIEAFFNGLSPQLVTYLSALQSRYNLSLNQLFGAMYLHMQEPKLSLDKVASLEELQAKAHQEIVYRGLFLEEEKAHLANGNYKLDTLFSAEELAIMLRYNEHLYQKAQDVIRSGRFLINPYTKDGKVVLGEQLKAITGFEADRHMPHSRRLYHLPRKEKRQGFLTLMAQSEEDDSDEV</sequence>
<evidence type="ECO:0000256" key="9">
    <source>
        <dbReference type="ARBA" id="ARBA00023204"/>
    </source>
</evidence>
<keyword evidence="9 10" id="KW-0234">DNA repair</keyword>
<dbReference type="Gene3D" id="3.90.320.10">
    <property type="match status" value="1"/>
</dbReference>
<dbReference type="SUPFAM" id="SSF52540">
    <property type="entry name" value="P-loop containing nucleoside triphosphate hydrolases"/>
    <property type="match status" value="1"/>
</dbReference>
<keyword evidence="3 10" id="KW-0227">DNA damage</keyword>
<evidence type="ECO:0000256" key="7">
    <source>
        <dbReference type="ARBA" id="ARBA00022840"/>
    </source>
</evidence>
<dbReference type="GO" id="GO:0004386">
    <property type="term" value="F:helicase activity"/>
    <property type="evidence" value="ECO:0007669"/>
    <property type="project" value="UniProtKB-KW"/>
</dbReference>
<evidence type="ECO:0000313" key="14">
    <source>
        <dbReference type="Proteomes" id="UP000254924"/>
    </source>
</evidence>
<dbReference type="InterPro" id="IPR011604">
    <property type="entry name" value="PDDEXK-like_dom_sf"/>
</dbReference>
<feature type="domain" description="PD-(D/E)XK endonuclease-like" evidence="11">
    <location>
        <begin position="748"/>
        <end position="966"/>
    </location>
</feature>
<dbReference type="PANTHER" id="PTHR30591:SF1">
    <property type="entry name" value="RECBCD ENZYME SUBUNIT RECC"/>
    <property type="match status" value="1"/>
</dbReference>
<dbReference type="PANTHER" id="PTHR30591">
    <property type="entry name" value="RECBCD ENZYME SUBUNIT RECC"/>
    <property type="match status" value="1"/>
</dbReference>
<keyword evidence="14" id="KW-1185">Reference proteome</keyword>
<evidence type="ECO:0000256" key="1">
    <source>
        <dbReference type="ARBA" id="ARBA00022722"/>
    </source>
</evidence>
<comment type="caution">
    <text evidence="10">Lacks conserved residue(s) required for the propagation of feature annotation.</text>
</comment>
<evidence type="ECO:0000256" key="4">
    <source>
        <dbReference type="ARBA" id="ARBA00022801"/>
    </source>
</evidence>
<dbReference type="OrthoDB" id="9758506at2"/>
<dbReference type="SUPFAM" id="SSF52980">
    <property type="entry name" value="Restriction endonuclease-like"/>
    <property type="match status" value="1"/>
</dbReference>
<dbReference type="GO" id="GO:0003690">
    <property type="term" value="F:double-stranded DNA binding"/>
    <property type="evidence" value="ECO:0007669"/>
    <property type="project" value="UniProtKB-UniRule"/>
</dbReference>
<dbReference type="Pfam" id="PF21445">
    <property type="entry name" value="ADDB_N"/>
    <property type="match status" value="1"/>
</dbReference>
<comment type="similarity">
    <text evidence="10">Belongs to the helicase family. AddB/RexB type 2 subfamily.</text>
</comment>
<evidence type="ECO:0000259" key="12">
    <source>
        <dbReference type="Pfam" id="PF21445"/>
    </source>
</evidence>
<protein>
    <recommendedName>
        <fullName evidence="10">ATP-dependent helicase/deoxyribonuclease subunit B</fullName>
        <ecNumber evidence="10">3.1.-.-</ecNumber>
    </recommendedName>
    <alternativeName>
        <fullName evidence="10">ATP-dependent helicase/nuclease subunit RexB</fullName>
    </alternativeName>
</protein>
<evidence type="ECO:0000256" key="3">
    <source>
        <dbReference type="ARBA" id="ARBA00022763"/>
    </source>
</evidence>
<evidence type="ECO:0000256" key="8">
    <source>
        <dbReference type="ARBA" id="ARBA00023125"/>
    </source>
</evidence>
<keyword evidence="8 10" id="KW-0238">DNA-binding</keyword>
<keyword evidence="7 10" id="KW-0067">ATP-binding</keyword>
<dbReference type="GO" id="GO:0016817">
    <property type="term" value="F:hydrolase activity, acting on acid anhydrides"/>
    <property type="evidence" value="ECO:0007669"/>
    <property type="project" value="InterPro"/>
</dbReference>
<feature type="domain" description="ATP-dependent helicase/deoxyribonuclease subunit B N-terminal" evidence="12">
    <location>
        <begin position="18"/>
        <end position="270"/>
    </location>
</feature>
<dbReference type="Gene3D" id="3.40.50.300">
    <property type="entry name" value="P-loop containing nucleotide triphosphate hydrolases"/>
    <property type="match status" value="4"/>
</dbReference>
<evidence type="ECO:0000256" key="10">
    <source>
        <dbReference type="HAMAP-Rule" id="MF_01453"/>
    </source>
</evidence>
<dbReference type="InterPro" id="IPR027417">
    <property type="entry name" value="P-loop_NTPase"/>
</dbReference>
<keyword evidence="6 10" id="KW-0269">Exonuclease</keyword>
<dbReference type="InterPro" id="IPR038726">
    <property type="entry name" value="PDDEXK_AddAB-type"/>
</dbReference>
<evidence type="ECO:0000259" key="11">
    <source>
        <dbReference type="Pfam" id="PF12705"/>
    </source>
</evidence>
<dbReference type="GO" id="GO:0008409">
    <property type="term" value="F:5'-3' exonuclease activity"/>
    <property type="evidence" value="ECO:0007669"/>
    <property type="project" value="UniProtKB-UniRule"/>
</dbReference>
<dbReference type="NCBIfam" id="TIGR02774">
    <property type="entry name" value="rexB_recomb"/>
    <property type="match status" value="1"/>
</dbReference>
<dbReference type="AlphaFoldDB" id="A0A380KDB0"/>
<dbReference type="HAMAP" id="MF_01453">
    <property type="entry name" value="AddB_type2"/>
    <property type="match status" value="1"/>
</dbReference>
<dbReference type="EC" id="3.1.-.-" evidence="10"/>
<reference evidence="13 14" key="1">
    <citation type="submission" date="2018-06" db="EMBL/GenBank/DDBJ databases">
        <authorList>
            <consortium name="Pathogen Informatics"/>
            <person name="Doyle S."/>
        </authorList>
    </citation>
    <scope>NUCLEOTIDE SEQUENCE [LARGE SCALE GENOMIC DNA]</scope>
    <source>
        <strain evidence="13 14">NCTC12224</strain>
    </source>
</reference>
<name>A0A380KDB0_9STRE</name>
<keyword evidence="2 10" id="KW-0547">Nucleotide-binding</keyword>
<proteinExistence type="inferred from homology"/>
<dbReference type="InterPro" id="IPR014141">
    <property type="entry name" value="DNA_helicase_suRexB"/>
</dbReference>
<comment type="miscellaneous">
    <text evidence="10">Despite having helicase-like domains, this subunit does not have helicase activity.</text>
</comment>
<keyword evidence="5 10" id="KW-0347">Helicase</keyword>
<dbReference type="EMBL" id="UHFN01000007">
    <property type="protein sequence ID" value="SUN62277.1"/>
    <property type="molecule type" value="Genomic_DNA"/>
</dbReference>
<dbReference type="GO" id="GO:0005524">
    <property type="term" value="F:ATP binding"/>
    <property type="evidence" value="ECO:0007669"/>
    <property type="project" value="UniProtKB-UniRule"/>
</dbReference>
<evidence type="ECO:0000256" key="5">
    <source>
        <dbReference type="ARBA" id="ARBA00022806"/>
    </source>
</evidence>
<comment type="function">
    <text evidence="10">The heterodimer acts as both an ATP-dependent DNA helicase and an ATP-dependent, dual-direction single-stranded exonuclease. Recognizes the chi site generating a DNA molecule suitable for the initiation of homologous recombination. This subunit has 5' -&gt; 3' nuclease activity but not helicase activity.</text>
</comment>
<dbReference type="GO" id="GO:0000724">
    <property type="term" value="P:double-strand break repair via homologous recombination"/>
    <property type="evidence" value="ECO:0007669"/>
    <property type="project" value="UniProtKB-UniRule"/>
</dbReference>
<evidence type="ECO:0000313" key="13">
    <source>
        <dbReference type="EMBL" id="SUN62277.1"/>
    </source>
</evidence>